<reference evidence="3 4" key="1">
    <citation type="submission" date="2018-02" db="EMBL/GenBank/DDBJ databases">
        <title>Draft genome of wild Prunus yedoensis var. nudiflora.</title>
        <authorList>
            <person name="Baek S."/>
            <person name="Kim J.-H."/>
            <person name="Choi K."/>
            <person name="Kim G.-B."/>
            <person name="Cho A."/>
            <person name="Jang H."/>
            <person name="Shin C.-H."/>
            <person name="Yu H.-J."/>
            <person name="Mun J.-H."/>
        </authorList>
    </citation>
    <scope>NUCLEOTIDE SEQUENCE [LARGE SCALE GENOMIC DNA]</scope>
    <source>
        <strain evidence="4">cv. Jeju island</strain>
        <tissue evidence="3">Leaf</tissue>
    </source>
</reference>
<proteinExistence type="predicted"/>
<comment type="caution">
    <text evidence="3">The sequence shown here is derived from an EMBL/GenBank/DDBJ whole genome shotgun (WGS) entry which is preliminary data.</text>
</comment>
<dbReference type="PROSITE" id="PS50011">
    <property type="entry name" value="PROTEIN_KINASE_DOM"/>
    <property type="match status" value="1"/>
</dbReference>
<accession>A0A314UHF7</accession>
<dbReference type="Pfam" id="PF07714">
    <property type="entry name" value="PK_Tyr_Ser-Thr"/>
    <property type="match status" value="1"/>
</dbReference>
<keyword evidence="3" id="KW-0808">Transferase</keyword>
<evidence type="ECO:0000256" key="1">
    <source>
        <dbReference type="SAM" id="MobiDB-lite"/>
    </source>
</evidence>
<organism evidence="3 4">
    <name type="scientific">Prunus yedoensis var. nudiflora</name>
    <dbReference type="NCBI Taxonomy" id="2094558"/>
    <lineage>
        <taxon>Eukaryota</taxon>
        <taxon>Viridiplantae</taxon>
        <taxon>Streptophyta</taxon>
        <taxon>Embryophyta</taxon>
        <taxon>Tracheophyta</taxon>
        <taxon>Spermatophyta</taxon>
        <taxon>Magnoliopsida</taxon>
        <taxon>eudicotyledons</taxon>
        <taxon>Gunneridae</taxon>
        <taxon>Pentapetalae</taxon>
        <taxon>rosids</taxon>
        <taxon>fabids</taxon>
        <taxon>Rosales</taxon>
        <taxon>Rosaceae</taxon>
        <taxon>Amygdaloideae</taxon>
        <taxon>Amygdaleae</taxon>
        <taxon>Prunus</taxon>
    </lineage>
</organism>
<keyword evidence="4" id="KW-1185">Reference proteome</keyword>
<dbReference type="InterPro" id="IPR011009">
    <property type="entry name" value="Kinase-like_dom_sf"/>
</dbReference>
<name>A0A314UHF7_PRUYE</name>
<dbReference type="GO" id="GO:0005524">
    <property type="term" value="F:ATP binding"/>
    <property type="evidence" value="ECO:0007669"/>
    <property type="project" value="InterPro"/>
</dbReference>
<dbReference type="OrthoDB" id="1890790at2759"/>
<dbReference type="PANTHER" id="PTHR48007">
    <property type="entry name" value="LEUCINE-RICH REPEAT RECEPTOR-LIKE PROTEIN KINASE PXC1"/>
    <property type="match status" value="1"/>
</dbReference>
<dbReference type="InterPro" id="IPR000719">
    <property type="entry name" value="Prot_kinase_dom"/>
</dbReference>
<sequence>MLSRALTAKPRKNPKNEDQDPQQGYTTSSFNDYEDCIVGFMQDLALVRCGHDRKCLGCGEGLSHLTLRGVLRGSVGVIGESRLGMTEKVVLLGGKVCAVKRFRKVSSGSREFGKRIEHLAKVSEKSEYLVPVIAYLYAKRIKFVLSDYYPMGSLADLLVGARQHGHTALDWNQRLTIVVHIARAIAFIHEQYPPYDKKMQMNVHGSIRVCHVMVNIDFSACLSDYGFTQLAEPVEIANTWPMVKSPCWQQITPYSDELSQKSDIYNFGVILLDVLAGPKGLRMTKGAKEKKEGLKLEGGSEFFEFAVKEGKERRQVSRVLDIAFACTNAKPEARPSIEEIHCYLLEIL</sequence>
<evidence type="ECO:0000313" key="4">
    <source>
        <dbReference type="Proteomes" id="UP000250321"/>
    </source>
</evidence>
<dbReference type="PANTHER" id="PTHR48007:SF55">
    <property type="entry name" value="PROTEIN KINASE DOMAIN-CONTAINING PROTEIN"/>
    <property type="match status" value="1"/>
</dbReference>
<dbReference type="SUPFAM" id="SSF56112">
    <property type="entry name" value="Protein kinase-like (PK-like)"/>
    <property type="match status" value="1"/>
</dbReference>
<feature type="domain" description="Protein kinase" evidence="2">
    <location>
        <begin position="64"/>
        <end position="344"/>
    </location>
</feature>
<evidence type="ECO:0000313" key="3">
    <source>
        <dbReference type="EMBL" id="PQM36741.1"/>
    </source>
</evidence>
<dbReference type="EMBL" id="PJQY01003522">
    <property type="protein sequence ID" value="PQM36741.1"/>
    <property type="molecule type" value="Genomic_DNA"/>
</dbReference>
<dbReference type="InterPro" id="IPR001245">
    <property type="entry name" value="Ser-Thr/Tyr_kinase_cat_dom"/>
</dbReference>
<dbReference type="InterPro" id="IPR046959">
    <property type="entry name" value="PRK1-6/SRF4-like"/>
</dbReference>
<gene>
    <name evidence="3" type="ORF">Pyn_30756</name>
</gene>
<keyword evidence="3" id="KW-0675">Receptor</keyword>
<feature type="region of interest" description="Disordered" evidence="1">
    <location>
        <begin position="1"/>
        <end position="25"/>
    </location>
</feature>
<keyword evidence="3" id="KW-0418">Kinase</keyword>
<dbReference type="AlphaFoldDB" id="A0A314UHF7"/>
<protein>
    <submittedName>
        <fullName evidence="3">Putative receptor-like protein kinase</fullName>
    </submittedName>
</protein>
<dbReference type="Proteomes" id="UP000250321">
    <property type="component" value="Unassembled WGS sequence"/>
</dbReference>
<dbReference type="GO" id="GO:0004672">
    <property type="term" value="F:protein kinase activity"/>
    <property type="evidence" value="ECO:0007669"/>
    <property type="project" value="InterPro"/>
</dbReference>
<evidence type="ECO:0000259" key="2">
    <source>
        <dbReference type="PROSITE" id="PS50011"/>
    </source>
</evidence>
<dbReference type="Gene3D" id="1.10.510.10">
    <property type="entry name" value="Transferase(Phosphotransferase) domain 1"/>
    <property type="match status" value="1"/>
</dbReference>